<evidence type="ECO:0000256" key="1">
    <source>
        <dbReference type="SAM" id="Phobius"/>
    </source>
</evidence>
<keyword evidence="1" id="KW-1133">Transmembrane helix</keyword>
<name>A0A225SMT2_9BURK</name>
<keyword evidence="3" id="KW-1185">Reference proteome</keyword>
<reference evidence="2 3" key="1">
    <citation type="journal article" date="2010" name="Int. J. Syst. Evol. Microbiol.">
        <title>Reclassification of Herbaspirillum putei as a later heterotypic synonym of Herbaspirillum huttiense, with the description of H. huttiense subsp. huttiense subsp. nov. and H. huttiense subsp. putei subsp. nov., comb. nov., and description of Herbaspirillum aquaticum sp. nov.</title>
        <authorList>
            <person name="Dobritsa A.P."/>
            <person name="Reddy M.C."/>
            <person name="Samadpour M."/>
        </authorList>
    </citation>
    <scope>NUCLEOTIDE SEQUENCE [LARGE SCALE GENOMIC DNA]</scope>
    <source>
        <strain evidence="2 3">IEH 4430</strain>
    </source>
</reference>
<gene>
    <name evidence="2" type="ORF">CEJ45_22260</name>
</gene>
<proteinExistence type="predicted"/>
<keyword evidence="1" id="KW-0812">Transmembrane</keyword>
<evidence type="ECO:0000313" key="2">
    <source>
        <dbReference type="EMBL" id="OWY32232.1"/>
    </source>
</evidence>
<dbReference type="AlphaFoldDB" id="A0A225SMT2"/>
<dbReference type="EMBL" id="NJGV01000028">
    <property type="protein sequence ID" value="OWY32232.1"/>
    <property type="molecule type" value="Genomic_DNA"/>
</dbReference>
<accession>A0A225SMT2</accession>
<protein>
    <recommendedName>
        <fullName evidence="4">Heme exporter protein D</fullName>
    </recommendedName>
</protein>
<dbReference type="Proteomes" id="UP000214747">
    <property type="component" value="Unassembled WGS sequence"/>
</dbReference>
<comment type="caution">
    <text evidence="2">The sequence shown here is derived from an EMBL/GenBank/DDBJ whole genome shotgun (WGS) entry which is preliminary data.</text>
</comment>
<keyword evidence="1" id="KW-0472">Membrane</keyword>
<evidence type="ECO:0008006" key="4">
    <source>
        <dbReference type="Google" id="ProtNLM"/>
    </source>
</evidence>
<feature type="transmembrane region" description="Helical" evidence="1">
    <location>
        <begin position="12"/>
        <end position="34"/>
    </location>
</feature>
<evidence type="ECO:0000313" key="3">
    <source>
        <dbReference type="Proteomes" id="UP000214747"/>
    </source>
</evidence>
<sequence>MAMIHTLLHYGSYAAAFYAAYVVVGMAVSGVFLWRVLRQPAARTAPALLPAPAMQEELPPGLQ</sequence>
<organism evidence="2 3">
    <name type="scientific">Herbaspirillum aquaticum</name>
    <dbReference type="NCBI Taxonomy" id="568783"/>
    <lineage>
        <taxon>Bacteria</taxon>
        <taxon>Pseudomonadati</taxon>
        <taxon>Pseudomonadota</taxon>
        <taxon>Betaproteobacteria</taxon>
        <taxon>Burkholderiales</taxon>
        <taxon>Oxalobacteraceae</taxon>
        <taxon>Herbaspirillum</taxon>
    </lineage>
</organism>